<dbReference type="EMBL" id="AFFN01000031">
    <property type="protein sequence ID" value="EGJ36110.1"/>
    <property type="molecule type" value="Genomic_DNA"/>
</dbReference>
<evidence type="ECO:0000313" key="3">
    <source>
        <dbReference type="Proteomes" id="UP000005589"/>
    </source>
</evidence>
<accession>F3UTR1</accession>
<organism evidence="2 3">
    <name type="scientific">Streptococcus sanguinis SK355</name>
    <dbReference type="NCBI Taxonomy" id="888816"/>
    <lineage>
        <taxon>Bacteria</taxon>
        <taxon>Bacillati</taxon>
        <taxon>Bacillota</taxon>
        <taxon>Bacilli</taxon>
        <taxon>Lactobacillales</taxon>
        <taxon>Streptococcaceae</taxon>
        <taxon>Streptococcus</taxon>
    </lineage>
</organism>
<feature type="region of interest" description="Disordered" evidence="1">
    <location>
        <begin position="29"/>
        <end position="61"/>
    </location>
</feature>
<reference evidence="2 3" key="1">
    <citation type="submission" date="2011-03" db="EMBL/GenBank/DDBJ databases">
        <authorList>
            <person name="Muzny D."/>
            <person name="Qin X."/>
            <person name="Deng J."/>
            <person name="Jiang H."/>
            <person name="Liu Y."/>
            <person name="Qu J."/>
            <person name="Song X.-Z."/>
            <person name="Zhang L."/>
            <person name="Thornton R."/>
            <person name="Coyle M."/>
            <person name="Francisco L."/>
            <person name="Jackson L."/>
            <person name="Javaid M."/>
            <person name="Korchina V."/>
            <person name="Kovar C."/>
            <person name="Mata R."/>
            <person name="Mathew T."/>
            <person name="Ngo R."/>
            <person name="Nguyen L."/>
            <person name="Nguyen N."/>
            <person name="Okwuonu G."/>
            <person name="Ongeri F."/>
            <person name="Pham C."/>
            <person name="Simmons D."/>
            <person name="Wilczek-Boney K."/>
            <person name="Hale W."/>
            <person name="Jakkamsetti A."/>
            <person name="Pham P."/>
            <person name="Ruth R."/>
            <person name="San Lucas F."/>
            <person name="Warren J."/>
            <person name="Zhang J."/>
            <person name="Zhao Z."/>
            <person name="Zhou C."/>
            <person name="Zhu D."/>
            <person name="Lee S."/>
            <person name="Bess C."/>
            <person name="Blankenburg K."/>
            <person name="Forbes L."/>
            <person name="Fu Q."/>
            <person name="Gubbala S."/>
            <person name="Hirani K."/>
            <person name="Jayaseelan J.C."/>
            <person name="Lara F."/>
            <person name="Munidasa M."/>
            <person name="Palculict T."/>
            <person name="Patil S."/>
            <person name="Pu L.-L."/>
            <person name="Saada N."/>
            <person name="Tang L."/>
            <person name="Weissenberger G."/>
            <person name="Zhu Y."/>
            <person name="Hemphill L."/>
            <person name="Shang Y."/>
            <person name="Youmans B."/>
            <person name="Ayvaz T."/>
            <person name="Ross M."/>
            <person name="Santibanez J."/>
            <person name="Aqrawi P."/>
            <person name="Gross S."/>
            <person name="Joshi V."/>
            <person name="Fowler G."/>
            <person name="Nazareth L."/>
            <person name="Reid J."/>
            <person name="Worley K."/>
            <person name="Petrosino J."/>
            <person name="Highlander S."/>
            <person name="Gibbs R."/>
        </authorList>
    </citation>
    <scope>NUCLEOTIDE SEQUENCE [LARGE SCALE GENOMIC DNA]</scope>
    <source>
        <strain evidence="2 3">SK355</strain>
    </source>
</reference>
<dbReference type="HOGENOM" id="CLU_2920946_0_0_9"/>
<dbReference type="Proteomes" id="UP000005589">
    <property type="component" value="Unassembled WGS sequence"/>
</dbReference>
<gene>
    <name evidence="2" type="ORF">HMPREF9389_2219</name>
</gene>
<feature type="compositionally biased region" description="Basic and acidic residues" evidence="1">
    <location>
        <begin position="35"/>
        <end position="48"/>
    </location>
</feature>
<dbReference type="AlphaFoldDB" id="F3UTR1"/>
<proteinExistence type="predicted"/>
<comment type="caution">
    <text evidence="2">The sequence shown here is derived from an EMBL/GenBank/DDBJ whole genome shotgun (WGS) entry which is preliminary data.</text>
</comment>
<dbReference type="STRING" id="888816.HMPREF9389_2219"/>
<evidence type="ECO:0000256" key="1">
    <source>
        <dbReference type="SAM" id="MobiDB-lite"/>
    </source>
</evidence>
<evidence type="ECO:0000313" key="2">
    <source>
        <dbReference type="EMBL" id="EGJ36110.1"/>
    </source>
</evidence>
<protein>
    <submittedName>
        <fullName evidence="2">Uncharacterized protein</fullName>
    </submittedName>
</protein>
<name>F3UTR1_STRSA</name>
<sequence>MFRLTGSVFTLLFLNVWILNMMTGLKSQKTSQLQSKEKGPLDLKERKLATASSHLQPETIP</sequence>
<feature type="compositionally biased region" description="Polar residues" evidence="1">
    <location>
        <begin position="50"/>
        <end position="61"/>
    </location>
</feature>